<evidence type="ECO:0000256" key="3">
    <source>
        <dbReference type="ARBA" id="ARBA00023002"/>
    </source>
</evidence>
<comment type="similarity">
    <text evidence="2">Belongs to the bacterial PQQ dehydrogenase family.</text>
</comment>
<reference evidence="6" key="1">
    <citation type="submission" date="2013-01" db="EMBL/GenBank/DDBJ databases">
        <title>Draft Genome Sequence of a Mulberry Tree, Morus notabilis C.K. Schneid.</title>
        <authorList>
            <person name="He N."/>
            <person name="Zhao S."/>
        </authorList>
    </citation>
    <scope>NUCLEOTIDE SEQUENCE</scope>
</reference>
<dbReference type="STRING" id="981085.W9RPX6"/>
<dbReference type="InterPro" id="IPR018391">
    <property type="entry name" value="PQQ_b-propeller_rpt"/>
</dbReference>
<keyword evidence="3" id="KW-0560">Oxidoreductase</keyword>
<dbReference type="PANTHER" id="PTHR32303:SF18">
    <property type="entry name" value="POLYVINYLALCOHOL DEHYDROGENASE-LIKE"/>
    <property type="match status" value="1"/>
</dbReference>
<dbReference type="InterPro" id="IPR002372">
    <property type="entry name" value="PQQ_rpt_dom"/>
</dbReference>
<evidence type="ECO:0000313" key="5">
    <source>
        <dbReference type="EMBL" id="EXB63832.1"/>
    </source>
</evidence>
<dbReference type="Gene3D" id="2.140.10.10">
    <property type="entry name" value="Quinoprotein alcohol dehydrogenase-like superfamily"/>
    <property type="match status" value="1"/>
</dbReference>
<protein>
    <recommendedName>
        <fullName evidence="4">Pyrrolo-quinoline quinone repeat domain-containing protein</fullName>
    </recommendedName>
</protein>
<dbReference type="InterPro" id="IPR011047">
    <property type="entry name" value="Quinoprotein_ADH-like_sf"/>
</dbReference>
<dbReference type="SMART" id="SM00564">
    <property type="entry name" value="PQQ"/>
    <property type="match status" value="6"/>
</dbReference>
<feature type="domain" description="Pyrrolo-quinoline quinone repeat" evidence="4">
    <location>
        <begin position="449"/>
        <end position="516"/>
    </location>
</feature>
<evidence type="ECO:0000256" key="2">
    <source>
        <dbReference type="ARBA" id="ARBA00008156"/>
    </source>
</evidence>
<sequence>MLSSGKTLSKVTEAGEALVLYGVWIPKVVVLRNGVGEDVRRVSSLTQQLMWLNHGSDITNDRKADGEALISPRTASRLRLRWKFLAGRDITATPAIANGVAYFPSWDGNLYAVNAFNGRLIWKRNLNELTGLNGTGIIVNVNVTVSRTTPAIAGDRLIVGIYGPALVIAVSRLDGRLLWSTLLDPRPRALITASGTAYLGDFYVGVSSLEVVLPADQCCTFRGSLVKLDVRTGRVLWQTYTLPDNGGKRGGYAGAAIWGSSPAIDVRRQHVYVGTGQLYTAPAEVLRCQEEQNNQPGKPTHPDQCIGPNIHYNSILAFDIDTGGIVWSRQLGGYDVFYFVCLVPNNPDCPPGPNLDADFGEAPMLLTINPNGTRRVDVAVAVQKSGFAWALDRDNGDIVWFKLAGPGSLEGGGIWGAATDGRRVYTNIVNADKKPFVLAPSNRTATSGGWVALDANTGRILWTTADPANDTAHGPVTVANGVVFAGSVAPSGPVYAMDGETGKILWSANTGATVYGGASVGYGCMFIGSGYSVSLARFHPTWTPGTSLFAYCVL</sequence>
<dbReference type="SUPFAM" id="SSF50998">
    <property type="entry name" value="Quinoprotein alcohol dehydrogenase-like"/>
    <property type="match status" value="1"/>
</dbReference>
<accession>W9RPX6</accession>
<name>W9RPX6_9ROSA</name>
<dbReference type="Proteomes" id="UP000030645">
    <property type="component" value="Unassembled WGS sequence"/>
</dbReference>
<dbReference type="PANTHER" id="PTHR32303">
    <property type="entry name" value="QUINOPROTEIN ALCOHOL DEHYDROGENASE (CYTOCHROME C)"/>
    <property type="match status" value="1"/>
</dbReference>
<dbReference type="AlphaFoldDB" id="W9RPX6"/>
<dbReference type="eggNOG" id="ENOG502QVST">
    <property type="taxonomic scope" value="Eukaryota"/>
</dbReference>
<organism evidence="5 6">
    <name type="scientific">Morus notabilis</name>
    <dbReference type="NCBI Taxonomy" id="981085"/>
    <lineage>
        <taxon>Eukaryota</taxon>
        <taxon>Viridiplantae</taxon>
        <taxon>Streptophyta</taxon>
        <taxon>Embryophyta</taxon>
        <taxon>Tracheophyta</taxon>
        <taxon>Spermatophyta</taxon>
        <taxon>Magnoliopsida</taxon>
        <taxon>eudicotyledons</taxon>
        <taxon>Gunneridae</taxon>
        <taxon>Pentapetalae</taxon>
        <taxon>rosids</taxon>
        <taxon>fabids</taxon>
        <taxon>Rosales</taxon>
        <taxon>Moraceae</taxon>
        <taxon>Moreae</taxon>
        <taxon>Morus</taxon>
    </lineage>
</organism>
<comment type="cofactor">
    <cofactor evidence="1">
        <name>pyrroloquinoline quinone</name>
        <dbReference type="ChEBI" id="CHEBI:58442"/>
    </cofactor>
</comment>
<dbReference type="GO" id="GO:0016491">
    <property type="term" value="F:oxidoreductase activity"/>
    <property type="evidence" value="ECO:0007669"/>
    <property type="project" value="UniProtKB-KW"/>
</dbReference>
<keyword evidence="6" id="KW-1185">Reference proteome</keyword>
<dbReference type="EMBL" id="KE344492">
    <property type="protein sequence ID" value="EXB63832.1"/>
    <property type="molecule type" value="Genomic_DNA"/>
</dbReference>
<proteinExistence type="inferred from homology"/>
<evidence type="ECO:0000313" key="6">
    <source>
        <dbReference type="Proteomes" id="UP000030645"/>
    </source>
</evidence>
<feature type="domain" description="Pyrrolo-quinoline quinone repeat" evidence="4">
    <location>
        <begin position="81"/>
        <end position="328"/>
    </location>
</feature>
<evidence type="ECO:0000256" key="1">
    <source>
        <dbReference type="ARBA" id="ARBA00001931"/>
    </source>
</evidence>
<dbReference type="Pfam" id="PF13360">
    <property type="entry name" value="PQQ_2"/>
    <property type="match status" value="2"/>
</dbReference>
<gene>
    <name evidence="5" type="ORF">L484_021105</name>
</gene>
<evidence type="ECO:0000259" key="4">
    <source>
        <dbReference type="Pfam" id="PF13360"/>
    </source>
</evidence>